<evidence type="ECO:0000313" key="1">
    <source>
        <dbReference type="EMBL" id="NDK39738.1"/>
    </source>
</evidence>
<protein>
    <submittedName>
        <fullName evidence="1">Uncharacterized protein</fullName>
    </submittedName>
</protein>
<accession>A0ABX0AFU3</accession>
<dbReference type="Proteomes" id="UP001429354">
    <property type="component" value="Unassembled WGS sequence"/>
</dbReference>
<evidence type="ECO:0000313" key="2">
    <source>
        <dbReference type="Proteomes" id="UP001429354"/>
    </source>
</evidence>
<dbReference type="EMBL" id="QOVG01000009">
    <property type="protein sequence ID" value="NDK39738.1"/>
    <property type="molecule type" value="Genomic_DNA"/>
</dbReference>
<keyword evidence="2" id="KW-1185">Reference proteome</keyword>
<proteinExistence type="predicted"/>
<reference evidence="1 2" key="1">
    <citation type="submission" date="2018-07" db="EMBL/GenBank/DDBJ databases">
        <title>Whole genome Sequencing of Pseudoxanthomonas gei KCTC 32298 (T).</title>
        <authorList>
            <person name="Kumar S."/>
            <person name="Bansal K."/>
            <person name="Kaur A."/>
            <person name="Patil P."/>
            <person name="Sharma S."/>
            <person name="Patil P.B."/>
        </authorList>
    </citation>
    <scope>NUCLEOTIDE SEQUENCE [LARGE SCALE GENOMIC DNA]</scope>
    <source>
        <strain evidence="1 2">KCTC 32298</strain>
    </source>
</reference>
<name>A0ABX0AFU3_9GAMM</name>
<sequence>MGCGLTIHSSRTRFAGRLNSGVRAHMGIDVYWKDELGEVLGAVQDNDVLAGLSSLLYRQSGSTCLRFIDPAGDACFNQLQLPVLAMEMRGLLSTVAHTRALAHLQTILTLLDGAVRSHTYIWFVGD</sequence>
<gene>
    <name evidence="1" type="ORF">DT603_12885</name>
</gene>
<comment type="caution">
    <text evidence="1">The sequence shown here is derived from an EMBL/GenBank/DDBJ whole genome shotgun (WGS) entry which is preliminary data.</text>
</comment>
<organism evidence="1 2">
    <name type="scientific">Pseudoxanthomonas gei</name>
    <dbReference type="NCBI Taxonomy" id="1383030"/>
    <lineage>
        <taxon>Bacteria</taxon>
        <taxon>Pseudomonadati</taxon>
        <taxon>Pseudomonadota</taxon>
        <taxon>Gammaproteobacteria</taxon>
        <taxon>Lysobacterales</taxon>
        <taxon>Lysobacteraceae</taxon>
        <taxon>Pseudoxanthomonas</taxon>
    </lineage>
</organism>